<feature type="region of interest" description="Disordered" evidence="1">
    <location>
        <begin position="161"/>
        <end position="187"/>
    </location>
</feature>
<feature type="region of interest" description="Disordered" evidence="1">
    <location>
        <begin position="316"/>
        <end position="348"/>
    </location>
</feature>
<dbReference type="Pfam" id="PF21046">
    <property type="entry name" value="Rad26-like_C"/>
    <property type="match status" value="1"/>
</dbReference>
<keyword evidence="6" id="KW-1185">Reference proteome</keyword>
<evidence type="ECO:0000313" key="5">
    <source>
        <dbReference type="EMBL" id="KAK0390107.1"/>
    </source>
</evidence>
<dbReference type="EMBL" id="JAPDFR010000002">
    <property type="protein sequence ID" value="KAK0390107.1"/>
    <property type="molecule type" value="Genomic_DNA"/>
</dbReference>
<evidence type="ECO:0000259" key="4">
    <source>
        <dbReference type="Pfam" id="PF21048"/>
    </source>
</evidence>
<feature type="domain" description="Rad26-like C-terminal" evidence="3">
    <location>
        <begin position="740"/>
        <end position="804"/>
    </location>
</feature>
<dbReference type="InterPro" id="IPR048380">
    <property type="entry name" value="Rad26-like_N"/>
</dbReference>
<sequence length="806" mass="87880">MEPDDFSDDGFDDLPADALQELENRAIQFTQAQQTQQHAIRAPQPRYSDYGWDGEEEDEDLDTTEVTNDEGLPVGRPPGSKAPQPEAQRLSTTTKPGPPPPNPRWNPTIDPSRRQANSTLNNTSLTSRQRIAPMGAPNQQYAGSQRFQSSAAPVAQLQPSQFARPPLPQSRYNASQTSQVAGGQPSGNMLSALQQRVRALENELNAARGEAAIIRSNATKAQQQHDAEVSRLKKLNAEQMAKQERIVEAAVAAEKSASTELQFLQRDLKEVNDRARRKDQGTGGAGGSFTAVTPKKTSKTWGFADGFDDMDLVASPSKGQGRGKAAGSVATNVGERTPTKGKRKRPTVDSPVMALETHTADGDVPMDDVRTYGAHNHVHQQTVVVQVTPTPPFDFLPIILDHGSIPEQPPTFDLLSRFAFPSEPASSFSSIIFQKLPLMGDPHQPMQLLVDFTELIVSIWVRCVEERYWEPIKHLVALISFTLQLHTTTVAVWTFRNLAAAAQTTIFMVAEGRHRVPDGDLSKHETYSGVAEHVDTTYIMALLQLIAMACATTPVKTEVGVEFRAEEIWKLLTLDFVLLLLTPKQKLEDVIGMLGLLTTSTLPNSIGPLVEDREPAFVARLVIERVSAKLVEFPLSASKPDDRRRVRVAALRTLIAFARHPFGALQLASHSNAIPRLVACLSTSIDDLYDQPIPASILPPPPEDLPPPQPDSSAMLSTIISQCVLLIHTLVTSPATAETADMAGKLSLSHGGSQRYMLSLGRLTFAEDDLVLESGIEAEVVEAAHELLEMVVTPDEGELVSEAFGA</sequence>
<evidence type="ECO:0000259" key="3">
    <source>
        <dbReference type="Pfam" id="PF21046"/>
    </source>
</evidence>
<dbReference type="Pfam" id="PF12331">
    <property type="entry name" value="Rad26-like_helical_rpts"/>
    <property type="match status" value="1"/>
</dbReference>
<feature type="domain" description="Rad26-like helical repeats" evidence="2">
    <location>
        <begin position="502"/>
        <end position="731"/>
    </location>
</feature>
<dbReference type="Pfam" id="PF21048">
    <property type="entry name" value="Rad26-like_N"/>
    <property type="match status" value="1"/>
</dbReference>
<accession>A0AA39LAH2</accession>
<feature type="compositionally biased region" description="Low complexity" evidence="1">
    <location>
        <begin position="30"/>
        <end position="42"/>
    </location>
</feature>
<name>A0AA39LAH2_SARSR</name>
<feature type="compositionally biased region" description="Polar residues" evidence="1">
    <location>
        <begin position="170"/>
        <end position="187"/>
    </location>
</feature>
<feature type="region of interest" description="Disordered" evidence="1">
    <location>
        <begin position="30"/>
        <end position="132"/>
    </location>
</feature>
<evidence type="ECO:0000259" key="2">
    <source>
        <dbReference type="Pfam" id="PF12331"/>
    </source>
</evidence>
<dbReference type="InterPro" id="IPR022093">
    <property type="entry name" value="Rad26-like_helical"/>
</dbReference>
<protein>
    <recommendedName>
        <fullName evidence="7">DNA repair protein Rad26</fullName>
    </recommendedName>
</protein>
<evidence type="ECO:0000256" key="1">
    <source>
        <dbReference type="SAM" id="MobiDB-lite"/>
    </source>
</evidence>
<organism evidence="5 6">
    <name type="scientific">Sarocladium strictum</name>
    <name type="common">Black bundle disease fungus</name>
    <name type="synonym">Acremonium strictum</name>
    <dbReference type="NCBI Taxonomy" id="5046"/>
    <lineage>
        <taxon>Eukaryota</taxon>
        <taxon>Fungi</taxon>
        <taxon>Dikarya</taxon>
        <taxon>Ascomycota</taxon>
        <taxon>Pezizomycotina</taxon>
        <taxon>Sordariomycetes</taxon>
        <taxon>Hypocreomycetidae</taxon>
        <taxon>Hypocreales</taxon>
        <taxon>Sarocladiaceae</taxon>
        <taxon>Sarocladium</taxon>
    </lineage>
</organism>
<reference evidence="5" key="1">
    <citation type="submission" date="2022-10" db="EMBL/GenBank/DDBJ databases">
        <title>Determination and structural analysis of whole genome sequence of Sarocladium strictum F4-1.</title>
        <authorList>
            <person name="Hu L."/>
            <person name="Jiang Y."/>
        </authorList>
    </citation>
    <scope>NUCLEOTIDE SEQUENCE</scope>
    <source>
        <strain evidence="5">F4-1</strain>
    </source>
</reference>
<feature type="region of interest" description="Disordered" evidence="1">
    <location>
        <begin position="272"/>
        <end position="294"/>
    </location>
</feature>
<proteinExistence type="predicted"/>
<gene>
    <name evidence="5" type="ORF">NLU13_3680</name>
</gene>
<feature type="compositionally biased region" description="Acidic residues" evidence="1">
    <location>
        <begin position="52"/>
        <end position="63"/>
    </location>
</feature>
<feature type="domain" description="Rad26-like N-terminal" evidence="4">
    <location>
        <begin position="395"/>
        <end position="443"/>
    </location>
</feature>
<evidence type="ECO:0000313" key="6">
    <source>
        <dbReference type="Proteomes" id="UP001175261"/>
    </source>
</evidence>
<dbReference type="InterPro" id="IPR048379">
    <property type="entry name" value="Rad26-like_C"/>
</dbReference>
<feature type="compositionally biased region" description="Polar residues" evidence="1">
    <location>
        <begin position="114"/>
        <end position="129"/>
    </location>
</feature>
<comment type="caution">
    <text evidence="5">The sequence shown here is derived from an EMBL/GenBank/DDBJ whole genome shotgun (WGS) entry which is preliminary data.</text>
</comment>
<dbReference type="AlphaFoldDB" id="A0AA39LAH2"/>
<dbReference type="Proteomes" id="UP001175261">
    <property type="component" value="Unassembled WGS sequence"/>
</dbReference>
<evidence type="ECO:0008006" key="7">
    <source>
        <dbReference type="Google" id="ProtNLM"/>
    </source>
</evidence>